<accession>A0A382FSV7</accession>
<feature type="transmembrane region" description="Helical" evidence="1">
    <location>
        <begin position="55"/>
        <end position="71"/>
    </location>
</feature>
<evidence type="ECO:0000259" key="2">
    <source>
        <dbReference type="Pfam" id="PF02517"/>
    </source>
</evidence>
<feature type="non-terminal residue" evidence="3">
    <location>
        <position position="230"/>
    </location>
</feature>
<keyword evidence="1" id="KW-0812">Transmembrane</keyword>
<keyword evidence="1" id="KW-0472">Membrane</keyword>
<dbReference type="GO" id="GO:0004175">
    <property type="term" value="F:endopeptidase activity"/>
    <property type="evidence" value="ECO:0007669"/>
    <property type="project" value="UniProtKB-ARBA"/>
</dbReference>
<feature type="transmembrane region" description="Helical" evidence="1">
    <location>
        <begin position="191"/>
        <end position="220"/>
    </location>
</feature>
<dbReference type="EMBL" id="UINC01051483">
    <property type="protein sequence ID" value="SVB65692.1"/>
    <property type="molecule type" value="Genomic_DNA"/>
</dbReference>
<proteinExistence type="predicted"/>
<dbReference type="Pfam" id="PF02517">
    <property type="entry name" value="Rce1-like"/>
    <property type="match status" value="1"/>
</dbReference>
<feature type="domain" description="CAAX prenyl protease 2/Lysostaphin resistance protein A-like" evidence="2">
    <location>
        <begin position="122"/>
        <end position="222"/>
    </location>
</feature>
<name>A0A382FSV7_9ZZZZ</name>
<reference evidence="3" key="1">
    <citation type="submission" date="2018-05" db="EMBL/GenBank/DDBJ databases">
        <authorList>
            <person name="Lanie J.A."/>
            <person name="Ng W.-L."/>
            <person name="Kazmierczak K.M."/>
            <person name="Andrzejewski T.M."/>
            <person name="Davidsen T.M."/>
            <person name="Wayne K.J."/>
            <person name="Tettelin H."/>
            <person name="Glass J.I."/>
            <person name="Rusch D."/>
            <person name="Podicherti R."/>
            <person name="Tsui H.-C.T."/>
            <person name="Winkler M.E."/>
        </authorList>
    </citation>
    <scope>NUCLEOTIDE SEQUENCE</scope>
</reference>
<feature type="transmembrane region" description="Helical" evidence="1">
    <location>
        <begin position="7"/>
        <end position="27"/>
    </location>
</feature>
<protein>
    <recommendedName>
        <fullName evidence="2">CAAX prenyl protease 2/Lysostaphin resistance protein A-like domain-containing protein</fullName>
    </recommendedName>
</protein>
<feature type="transmembrane region" description="Helical" evidence="1">
    <location>
        <begin position="124"/>
        <end position="150"/>
    </location>
</feature>
<dbReference type="InterPro" id="IPR003675">
    <property type="entry name" value="Rce1/LyrA-like_dom"/>
</dbReference>
<feature type="transmembrane region" description="Helical" evidence="1">
    <location>
        <begin position="162"/>
        <end position="179"/>
    </location>
</feature>
<sequence length="230" mass="26525">MTKNIYYSLLFILPMLFLYEFMCWYQFFGSSMEIRNSADVLLRQLFAGFGRHSEFIYGLILFLIFLVIMYFNRNSIKAGRLKFSFLFFMLAESMLWCIGFIIIMSVSGKLLLSILERNIIPEQFYLAIGAGIWEELLFRIGAIGIIMLILKQIIGYTSTFSVVIAIFCAAGLFSLFHYLGPFGDVFTYKSFILRTIAGIFLGALYIFRGFGITVYTHIFYDMAIISIPVM</sequence>
<feature type="transmembrane region" description="Helical" evidence="1">
    <location>
        <begin position="83"/>
        <end position="104"/>
    </location>
</feature>
<dbReference type="GO" id="GO:0080120">
    <property type="term" value="P:CAAX-box protein maturation"/>
    <property type="evidence" value="ECO:0007669"/>
    <property type="project" value="UniProtKB-ARBA"/>
</dbReference>
<evidence type="ECO:0000256" key="1">
    <source>
        <dbReference type="SAM" id="Phobius"/>
    </source>
</evidence>
<gene>
    <name evidence="3" type="ORF">METZ01_LOCUS218546</name>
</gene>
<evidence type="ECO:0000313" key="3">
    <source>
        <dbReference type="EMBL" id="SVB65692.1"/>
    </source>
</evidence>
<organism evidence="3">
    <name type="scientific">marine metagenome</name>
    <dbReference type="NCBI Taxonomy" id="408172"/>
    <lineage>
        <taxon>unclassified sequences</taxon>
        <taxon>metagenomes</taxon>
        <taxon>ecological metagenomes</taxon>
    </lineage>
</organism>
<dbReference type="AlphaFoldDB" id="A0A382FSV7"/>
<keyword evidence="1" id="KW-1133">Transmembrane helix</keyword>